<geneLocation type="plasmid" evidence="2">
    <name>pCAG</name>
</geneLocation>
<dbReference type="GO" id="GO:0006352">
    <property type="term" value="P:DNA-templated transcription initiation"/>
    <property type="evidence" value="ECO:0007669"/>
    <property type="project" value="InterPro"/>
</dbReference>
<reference evidence="2" key="1">
    <citation type="journal article" date="2020" name="Anaerobe">
        <title>Analysis of a plasmid encoding botulinum neurotoxin type G gene in Clostridium argentinense.</title>
        <authorList>
            <person name="Sakaguchi Y."/>
            <person name="Uchiyama J."/>
            <person name="Take A."/>
            <person name="Gotoh K."/>
            <person name="Sakaguchi M."/>
            <person name="Suzuki T."/>
            <person name="Yamamoto Y."/>
            <person name="Hosomi K."/>
            <person name="Kohda T."/>
            <person name="Mukamoto M."/>
            <person name="Kozaki S."/>
            <person name="Hayashi S."/>
            <person name="Oguma K."/>
        </authorList>
    </citation>
    <scope>NUCLEOTIDE SEQUENCE</scope>
    <source>
        <strain evidence="2">2740</strain>
        <plasmid evidence="2">pCAG</plasmid>
    </source>
</reference>
<accession>A0A7I6N0Z3</accession>
<dbReference type="Pfam" id="PF08281">
    <property type="entry name" value="Sigma70_r4_2"/>
    <property type="match status" value="1"/>
</dbReference>
<organism evidence="2">
    <name type="scientific">Clostridium argentinense</name>
    <dbReference type="NCBI Taxonomy" id="29341"/>
    <lineage>
        <taxon>Bacteria</taxon>
        <taxon>Bacillati</taxon>
        <taxon>Bacillota</taxon>
        <taxon>Clostridia</taxon>
        <taxon>Eubacteriales</taxon>
        <taxon>Clostridiaceae</taxon>
        <taxon>Clostridium</taxon>
    </lineage>
</organism>
<dbReference type="InterPro" id="IPR013249">
    <property type="entry name" value="RNA_pol_sigma70_r4_t2"/>
</dbReference>
<sequence>MKIMKDIFLHVKTLKNNNTEFEEIYRNFENFIDMLTRKYDVEKDYNDIVSHLWIILKKTDLNKFNTEYDLEKYISTSLKRYCIDICNKKNRNERVIYNSEFVDINLSLIEHSFSNDLEFEFNDLISILPNSQRKIIYMRFFNNMKEVDIAEELNISRQAVYKSKNLALKKLESVIKELINI</sequence>
<evidence type="ECO:0000313" key="2">
    <source>
        <dbReference type="EMBL" id="BBB39295.1"/>
    </source>
</evidence>
<feature type="domain" description="RNA polymerase sigma factor 70 region 4 type 2" evidence="1">
    <location>
        <begin position="121"/>
        <end position="171"/>
    </location>
</feature>
<name>A0A7I6N0Z3_9CLOT</name>
<keyword evidence="2" id="KW-0614">Plasmid</keyword>
<dbReference type="CDD" id="cd06171">
    <property type="entry name" value="Sigma70_r4"/>
    <property type="match status" value="1"/>
</dbReference>
<dbReference type="InterPro" id="IPR017622">
    <property type="entry name" value="Tscrpt_reg_BotR"/>
</dbReference>
<dbReference type="InterPro" id="IPR036388">
    <property type="entry name" value="WH-like_DNA-bd_sf"/>
</dbReference>
<dbReference type="EMBL" id="AB853998">
    <property type="protein sequence ID" value="BBB39295.1"/>
    <property type="molecule type" value="Genomic_DNA"/>
</dbReference>
<dbReference type="GO" id="GO:0016987">
    <property type="term" value="F:sigma factor activity"/>
    <property type="evidence" value="ECO:0007669"/>
    <property type="project" value="InterPro"/>
</dbReference>
<dbReference type="SUPFAM" id="SSF88659">
    <property type="entry name" value="Sigma3 and sigma4 domains of RNA polymerase sigma factors"/>
    <property type="match status" value="1"/>
</dbReference>
<dbReference type="NCBIfam" id="TIGR03209">
    <property type="entry name" value="P21_Cbot"/>
    <property type="match status" value="1"/>
</dbReference>
<dbReference type="GO" id="GO:0003677">
    <property type="term" value="F:DNA binding"/>
    <property type="evidence" value="ECO:0007669"/>
    <property type="project" value="InterPro"/>
</dbReference>
<dbReference type="AlphaFoldDB" id="A0A7I6N0Z3"/>
<evidence type="ECO:0000259" key="1">
    <source>
        <dbReference type="Pfam" id="PF08281"/>
    </source>
</evidence>
<dbReference type="InterPro" id="IPR014284">
    <property type="entry name" value="RNA_pol_sigma-70_dom"/>
</dbReference>
<dbReference type="NCBIfam" id="TIGR02937">
    <property type="entry name" value="sigma70-ECF"/>
    <property type="match status" value="1"/>
</dbReference>
<protein>
    <submittedName>
        <fullName evidence="2">Transcriptional regulator BotR, P-21</fullName>
    </submittedName>
</protein>
<dbReference type="Gene3D" id="1.10.10.10">
    <property type="entry name" value="Winged helix-like DNA-binding domain superfamily/Winged helix DNA-binding domain"/>
    <property type="match status" value="1"/>
</dbReference>
<proteinExistence type="predicted"/>
<dbReference type="InterPro" id="IPR013324">
    <property type="entry name" value="RNA_pol_sigma_r3/r4-like"/>
</dbReference>